<reference evidence="2 3" key="1">
    <citation type="submission" date="2018-03" db="EMBL/GenBank/DDBJ databases">
        <title>Cereibacter changlensis.</title>
        <authorList>
            <person name="Meyer T.E."/>
            <person name="Miller S."/>
            <person name="Lodha T."/>
            <person name="Gandham S."/>
            <person name="Chintalapati S."/>
            <person name="Chintalapati V.R."/>
        </authorList>
    </citation>
    <scope>NUCLEOTIDE SEQUENCE [LARGE SCALE GENOMIC DNA]</scope>
    <source>
        <strain evidence="2 3">JA139</strain>
    </source>
</reference>
<dbReference type="PANTHER" id="PTHR35813">
    <property type="entry name" value="INNER MEMBRANE PROTEIN YBAN"/>
    <property type="match status" value="1"/>
</dbReference>
<keyword evidence="1" id="KW-0812">Transmembrane</keyword>
<feature type="transmembrane region" description="Helical" evidence="1">
    <location>
        <begin position="81"/>
        <end position="112"/>
    </location>
</feature>
<keyword evidence="1" id="KW-1133">Transmembrane helix</keyword>
<dbReference type="InterPro" id="IPR007401">
    <property type="entry name" value="DUF454"/>
</dbReference>
<evidence type="ECO:0000313" key="3">
    <source>
        <dbReference type="Proteomes" id="UP000241010"/>
    </source>
</evidence>
<sequence length="117" mass="12621">MRGLWLAGGLTALGLGLIGVFLPLLPTVPFMLLAAFCFARSSDRLHGWLVNHPTFGPPIRDWNRSGAISLRAKQLSTASMAFVFLLSVVMGLRPLVLGIQAAVLCCTALFIWTRPSA</sequence>
<dbReference type="AlphaFoldDB" id="A0A2T4K0Y0"/>
<dbReference type="OrthoDB" id="9816293at2"/>
<organism evidence="2 3">
    <name type="scientific">Cereibacter changlensis JA139</name>
    <dbReference type="NCBI Taxonomy" id="1188249"/>
    <lineage>
        <taxon>Bacteria</taxon>
        <taxon>Pseudomonadati</taxon>
        <taxon>Pseudomonadota</taxon>
        <taxon>Alphaproteobacteria</taxon>
        <taxon>Rhodobacterales</taxon>
        <taxon>Paracoccaceae</taxon>
        <taxon>Cereibacter</taxon>
    </lineage>
</organism>
<dbReference type="Proteomes" id="UP000241010">
    <property type="component" value="Unassembled WGS sequence"/>
</dbReference>
<evidence type="ECO:0000256" key="1">
    <source>
        <dbReference type="SAM" id="Phobius"/>
    </source>
</evidence>
<dbReference type="GO" id="GO:0005886">
    <property type="term" value="C:plasma membrane"/>
    <property type="evidence" value="ECO:0007669"/>
    <property type="project" value="TreeGrafter"/>
</dbReference>
<protein>
    <submittedName>
        <fullName evidence="2">DUF454 domain-containing protein</fullName>
    </submittedName>
</protein>
<dbReference type="PANTHER" id="PTHR35813:SF1">
    <property type="entry name" value="INNER MEMBRANE PROTEIN YBAN"/>
    <property type="match status" value="1"/>
</dbReference>
<proteinExistence type="predicted"/>
<evidence type="ECO:0000313" key="2">
    <source>
        <dbReference type="EMBL" id="PTE23794.1"/>
    </source>
</evidence>
<accession>A0A2T4K0Y0</accession>
<dbReference type="EMBL" id="PZKG01000001">
    <property type="protein sequence ID" value="PTE23794.1"/>
    <property type="molecule type" value="Genomic_DNA"/>
</dbReference>
<dbReference type="RefSeq" id="WP_107661975.1">
    <property type="nucleotide sequence ID" value="NZ_PZKG01000001.1"/>
</dbReference>
<keyword evidence="1" id="KW-0472">Membrane</keyword>
<keyword evidence="3" id="KW-1185">Reference proteome</keyword>
<name>A0A2T4K0Y0_9RHOB</name>
<gene>
    <name evidence="2" type="ORF">C5F48_00645</name>
</gene>
<dbReference type="Pfam" id="PF04304">
    <property type="entry name" value="DUF454"/>
    <property type="match status" value="1"/>
</dbReference>
<feature type="transmembrane region" description="Helical" evidence="1">
    <location>
        <begin position="12"/>
        <end position="39"/>
    </location>
</feature>
<comment type="caution">
    <text evidence="2">The sequence shown here is derived from an EMBL/GenBank/DDBJ whole genome shotgun (WGS) entry which is preliminary data.</text>
</comment>
<dbReference type="PIRSF" id="PIRSF016789">
    <property type="entry name" value="DUF454"/>
    <property type="match status" value="1"/>
</dbReference>